<protein>
    <recommendedName>
        <fullName evidence="5">Pinin/SDK/MemA protein domain-containing protein</fullName>
    </recommendedName>
</protein>
<accession>A0ABN9V284</accession>
<evidence type="ECO:0008006" key="5">
    <source>
        <dbReference type="Google" id="ProtNLM"/>
    </source>
</evidence>
<organism evidence="3 4">
    <name type="scientific">Prorocentrum cordatum</name>
    <dbReference type="NCBI Taxonomy" id="2364126"/>
    <lineage>
        <taxon>Eukaryota</taxon>
        <taxon>Sar</taxon>
        <taxon>Alveolata</taxon>
        <taxon>Dinophyceae</taxon>
        <taxon>Prorocentrales</taxon>
        <taxon>Prorocentraceae</taxon>
        <taxon>Prorocentrum</taxon>
    </lineage>
</organism>
<evidence type="ECO:0000313" key="3">
    <source>
        <dbReference type="EMBL" id="CAK0866821.1"/>
    </source>
</evidence>
<proteinExistence type="predicted"/>
<evidence type="ECO:0000256" key="1">
    <source>
        <dbReference type="SAM" id="Coils"/>
    </source>
</evidence>
<feature type="region of interest" description="Disordered" evidence="2">
    <location>
        <begin position="21"/>
        <end position="78"/>
    </location>
</feature>
<dbReference type="Proteomes" id="UP001189429">
    <property type="component" value="Unassembled WGS sequence"/>
</dbReference>
<reference evidence="3" key="1">
    <citation type="submission" date="2023-10" db="EMBL/GenBank/DDBJ databases">
        <authorList>
            <person name="Chen Y."/>
            <person name="Shah S."/>
            <person name="Dougan E. K."/>
            <person name="Thang M."/>
            <person name="Chan C."/>
        </authorList>
    </citation>
    <scope>NUCLEOTIDE SEQUENCE [LARGE SCALE GENOMIC DNA]</scope>
</reference>
<dbReference type="EMBL" id="CAUYUJ010016579">
    <property type="protein sequence ID" value="CAK0866821.1"/>
    <property type="molecule type" value="Genomic_DNA"/>
</dbReference>
<evidence type="ECO:0000256" key="2">
    <source>
        <dbReference type="SAM" id="MobiDB-lite"/>
    </source>
</evidence>
<keyword evidence="1" id="KW-0175">Coiled coil</keyword>
<feature type="compositionally biased region" description="Basic and acidic residues" evidence="2">
    <location>
        <begin position="212"/>
        <end position="234"/>
    </location>
</feature>
<keyword evidence="4" id="KW-1185">Reference proteome</keyword>
<evidence type="ECO:0000313" key="4">
    <source>
        <dbReference type="Proteomes" id="UP001189429"/>
    </source>
</evidence>
<gene>
    <name evidence="3" type="ORF">PCOR1329_LOCUS53915</name>
</gene>
<feature type="coiled-coil region" evidence="1">
    <location>
        <begin position="118"/>
        <end position="152"/>
    </location>
</feature>
<comment type="caution">
    <text evidence="3">The sequence shown here is derived from an EMBL/GenBank/DDBJ whole genome shotgun (WGS) entry which is preliminary data.</text>
</comment>
<feature type="region of interest" description="Disordered" evidence="2">
    <location>
        <begin position="196"/>
        <end position="245"/>
    </location>
</feature>
<name>A0ABN9V284_9DINO</name>
<sequence>MAAWANSAEVQKLARALAAADAKLRQAQSNGGAGAPVEDEATTDEKAKQRLRQLGGLLKTANSRGDPRRRQAKEAKSAVQAELRSKIAAARPLGQRLRYVVAQINNQDRKLSGIRGRLAQLLEQEAAAGHKLAELDKQMEELQMQQRALQREVPTPPGAPTEPGARPLDEPIKRLNVTLKGLGEVMGALGAGHAFSERPQTSLGQLRRAGARAREQQRLDRERAGEARRGREAGAAEPQDIDVGDDMAEATGETAVVEEMAEAGGDKRNIDFVPAKHGAKYKRQKAHA</sequence>
<feature type="compositionally biased region" description="Basic and acidic residues" evidence="2">
    <location>
        <begin position="65"/>
        <end position="76"/>
    </location>
</feature>